<evidence type="ECO:0000259" key="2">
    <source>
        <dbReference type="Pfam" id="PF01408"/>
    </source>
</evidence>
<dbReference type="PANTHER" id="PTHR43249:SF1">
    <property type="entry name" value="D-GLUCOSIDE 3-DEHYDROGENASE"/>
    <property type="match status" value="1"/>
</dbReference>
<dbReference type="InterPro" id="IPR055170">
    <property type="entry name" value="GFO_IDH_MocA-like_dom"/>
</dbReference>
<keyword evidence="1" id="KW-0520">NAD</keyword>
<dbReference type="Gene3D" id="3.40.50.720">
    <property type="entry name" value="NAD(P)-binding Rossmann-like Domain"/>
    <property type="match status" value="1"/>
</dbReference>
<dbReference type="GO" id="GO:0000166">
    <property type="term" value="F:nucleotide binding"/>
    <property type="evidence" value="ECO:0007669"/>
    <property type="project" value="InterPro"/>
</dbReference>
<protein>
    <submittedName>
        <fullName evidence="4">Gfo/Idh/MocA family oxidoreductase</fullName>
    </submittedName>
</protein>
<name>A0A9D2LAX5_9MICO</name>
<dbReference type="Pfam" id="PF01408">
    <property type="entry name" value="GFO_IDH_MocA"/>
    <property type="match status" value="1"/>
</dbReference>
<reference evidence="4" key="2">
    <citation type="submission" date="2021-04" db="EMBL/GenBank/DDBJ databases">
        <authorList>
            <person name="Gilroy R."/>
        </authorList>
    </citation>
    <scope>NUCLEOTIDE SEQUENCE</scope>
    <source>
        <strain evidence="4">ChiHjej13B12-24818</strain>
    </source>
</reference>
<dbReference type="PANTHER" id="PTHR43249">
    <property type="entry name" value="UDP-N-ACETYL-2-AMINO-2-DEOXY-D-GLUCURONATE OXIDASE"/>
    <property type="match status" value="1"/>
</dbReference>
<sequence length="390" mass="43116">MTEKNVRLGIIGFGAQGTTYAGFIADGRVEGMSLGAICDIDAEKKALAAEKHPGVPFYEDYIAMLDSGDVDAVVTAVPHFDHPELTITAIGKGIHTLTEKPAGIYTTQVEEMNSFAAEHPETTFAIMFNQRTNPVYTDLKALIDSGELGALRHTSWIITSWWRPQGYYDQSEWRATWGGEGGGVLVNQAPHQLDLWQWLAGTPKKVFAKLAFGFQRDIATEDEVNAIVDFGEGVTGHFMTSTNDLVGTDRLEMLFDQGKVVVDKSSTVTITRLKQPERELSEQMSMQDVARLFRGELDSSEVYTTEEKTYESVWGKQHIDVLTNFAAHINHGTELIADGAEGINGVRLASGMQLSAWTGREIDLVDYPAEEYLAELNQRIEAEGKFPTRS</sequence>
<comment type="caution">
    <text evidence="4">The sequence shown here is derived from an EMBL/GenBank/DDBJ whole genome shotgun (WGS) entry which is preliminary data.</text>
</comment>
<evidence type="ECO:0000313" key="4">
    <source>
        <dbReference type="EMBL" id="HJB09224.1"/>
    </source>
</evidence>
<dbReference type="InterPro" id="IPR000683">
    <property type="entry name" value="Gfo/Idh/MocA-like_OxRdtase_N"/>
</dbReference>
<organism evidence="4 5">
    <name type="scientific">Candidatus Brachybacterium merdavium</name>
    <dbReference type="NCBI Taxonomy" id="2838513"/>
    <lineage>
        <taxon>Bacteria</taxon>
        <taxon>Bacillati</taxon>
        <taxon>Actinomycetota</taxon>
        <taxon>Actinomycetes</taxon>
        <taxon>Micrococcales</taxon>
        <taxon>Dermabacteraceae</taxon>
        <taxon>Brachybacterium</taxon>
    </lineage>
</organism>
<dbReference type="Proteomes" id="UP000823823">
    <property type="component" value="Unassembled WGS sequence"/>
</dbReference>
<dbReference type="SUPFAM" id="SSF51735">
    <property type="entry name" value="NAD(P)-binding Rossmann-fold domains"/>
    <property type="match status" value="1"/>
</dbReference>
<evidence type="ECO:0000256" key="1">
    <source>
        <dbReference type="ARBA" id="ARBA00023027"/>
    </source>
</evidence>
<evidence type="ECO:0000313" key="5">
    <source>
        <dbReference type="Proteomes" id="UP000823823"/>
    </source>
</evidence>
<dbReference type="InterPro" id="IPR052515">
    <property type="entry name" value="Gfo/Idh/MocA_Oxidoreductase"/>
</dbReference>
<dbReference type="Pfam" id="PF22725">
    <property type="entry name" value="GFO_IDH_MocA_C3"/>
    <property type="match status" value="1"/>
</dbReference>
<proteinExistence type="predicted"/>
<gene>
    <name evidence="4" type="ORF">H9786_01635</name>
</gene>
<evidence type="ECO:0000259" key="3">
    <source>
        <dbReference type="Pfam" id="PF22725"/>
    </source>
</evidence>
<feature type="domain" description="Gfo/Idh/MocA-like oxidoreductase N-terminal" evidence="2">
    <location>
        <begin position="7"/>
        <end position="121"/>
    </location>
</feature>
<dbReference type="AlphaFoldDB" id="A0A9D2LAX5"/>
<dbReference type="EMBL" id="DWZH01000012">
    <property type="protein sequence ID" value="HJB09224.1"/>
    <property type="molecule type" value="Genomic_DNA"/>
</dbReference>
<feature type="domain" description="GFO/IDH/MocA-like oxidoreductase" evidence="3">
    <location>
        <begin position="137"/>
        <end position="260"/>
    </location>
</feature>
<accession>A0A9D2LAX5</accession>
<dbReference type="InterPro" id="IPR036291">
    <property type="entry name" value="NAD(P)-bd_dom_sf"/>
</dbReference>
<dbReference type="Gene3D" id="3.30.360.10">
    <property type="entry name" value="Dihydrodipicolinate Reductase, domain 2"/>
    <property type="match status" value="1"/>
</dbReference>
<dbReference type="SUPFAM" id="SSF55347">
    <property type="entry name" value="Glyceraldehyde-3-phosphate dehydrogenase-like, C-terminal domain"/>
    <property type="match status" value="1"/>
</dbReference>
<reference evidence="4" key="1">
    <citation type="journal article" date="2021" name="PeerJ">
        <title>Extensive microbial diversity within the chicken gut microbiome revealed by metagenomics and culture.</title>
        <authorList>
            <person name="Gilroy R."/>
            <person name="Ravi A."/>
            <person name="Getino M."/>
            <person name="Pursley I."/>
            <person name="Horton D.L."/>
            <person name="Alikhan N.F."/>
            <person name="Baker D."/>
            <person name="Gharbi K."/>
            <person name="Hall N."/>
            <person name="Watson M."/>
            <person name="Adriaenssens E.M."/>
            <person name="Foster-Nyarko E."/>
            <person name="Jarju S."/>
            <person name="Secka A."/>
            <person name="Antonio M."/>
            <person name="Oren A."/>
            <person name="Chaudhuri R.R."/>
            <person name="La Ragione R."/>
            <person name="Hildebrand F."/>
            <person name="Pallen M.J."/>
        </authorList>
    </citation>
    <scope>NUCLEOTIDE SEQUENCE</scope>
    <source>
        <strain evidence="4">ChiHjej13B12-24818</strain>
    </source>
</reference>